<keyword evidence="3" id="KW-0539">Nucleus</keyword>
<dbReference type="GO" id="GO:0003677">
    <property type="term" value="F:DNA binding"/>
    <property type="evidence" value="ECO:0007669"/>
    <property type="project" value="UniProtKB-UniRule"/>
</dbReference>
<dbReference type="PROSITE" id="PS50118">
    <property type="entry name" value="HMG_BOX_2"/>
    <property type="match status" value="1"/>
</dbReference>
<dbReference type="EMBL" id="GBEZ01003750">
    <property type="protein sequence ID" value="JAC81412.1"/>
    <property type="molecule type" value="Transcribed_RNA"/>
</dbReference>
<dbReference type="PANTHER" id="PTHR46093">
    <property type="entry name" value="ACYL-COA-BINDING DOMAIN-CONTAINING PROTEIN 5"/>
    <property type="match status" value="1"/>
</dbReference>
<dbReference type="Pfam" id="PF00505">
    <property type="entry name" value="HMG_box"/>
    <property type="match status" value="1"/>
</dbReference>
<evidence type="ECO:0000259" key="5">
    <source>
        <dbReference type="PROSITE" id="PS50118"/>
    </source>
</evidence>
<gene>
    <name evidence="6" type="ORF">TSPGSL018_7987</name>
</gene>
<feature type="compositionally biased region" description="Polar residues" evidence="4">
    <location>
        <begin position="13"/>
        <end position="22"/>
    </location>
</feature>
<dbReference type="Gene3D" id="2.120.10.80">
    <property type="entry name" value="Kelch-type beta propeller"/>
    <property type="match status" value="2"/>
</dbReference>
<feature type="region of interest" description="Disordered" evidence="4">
    <location>
        <begin position="527"/>
        <end position="605"/>
    </location>
</feature>
<dbReference type="InterPro" id="IPR036910">
    <property type="entry name" value="HMG_box_dom_sf"/>
</dbReference>
<protein>
    <submittedName>
        <fullName evidence="6">Acyl--binding domain-containing protein 4-like isoform x1</fullName>
    </submittedName>
</protein>
<feature type="compositionally biased region" description="Polar residues" evidence="4">
    <location>
        <begin position="581"/>
        <end position="593"/>
    </location>
</feature>
<feature type="region of interest" description="Disordered" evidence="4">
    <location>
        <begin position="345"/>
        <end position="469"/>
    </location>
</feature>
<feature type="compositionally biased region" description="Basic and acidic residues" evidence="4">
    <location>
        <begin position="409"/>
        <end position="427"/>
    </location>
</feature>
<evidence type="ECO:0000256" key="4">
    <source>
        <dbReference type="SAM" id="MobiDB-lite"/>
    </source>
</evidence>
<evidence type="ECO:0000256" key="3">
    <source>
        <dbReference type="PROSITE-ProRule" id="PRU00267"/>
    </source>
</evidence>
<dbReference type="InterPro" id="IPR015915">
    <property type="entry name" value="Kelch-typ_b-propeller"/>
</dbReference>
<feature type="compositionally biased region" description="Polar residues" evidence="4">
    <location>
        <begin position="672"/>
        <end position="689"/>
    </location>
</feature>
<dbReference type="GO" id="GO:0005634">
    <property type="term" value="C:nucleus"/>
    <property type="evidence" value="ECO:0007669"/>
    <property type="project" value="UniProtKB-UniRule"/>
</dbReference>
<dbReference type="Pfam" id="PF24681">
    <property type="entry name" value="Kelch_KLHDC2_KLHL20_DRC7"/>
    <property type="match status" value="1"/>
</dbReference>
<reference evidence="6" key="1">
    <citation type="submission" date="2014-05" db="EMBL/GenBank/DDBJ databases">
        <title>The transcriptome of the halophilic microalga Tetraselmis sp. GSL018 isolated from the Great Salt Lake, Utah.</title>
        <authorList>
            <person name="Jinkerson R.E."/>
            <person name="D'Adamo S."/>
            <person name="Posewitz M.C."/>
        </authorList>
    </citation>
    <scope>NUCLEOTIDE SEQUENCE</scope>
    <source>
        <strain evidence="6">GSL018</strain>
    </source>
</reference>
<proteinExistence type="predicted"/>
<dbReference type="SUPFAM" id="SSF47095">
    <property type="entry name" value="HMG-box"/>
    <property type="match status" value="1"/>
</dbReference>
<dbReference type="AlphaFoldDB" id="A0A061S8A2"/>
<dbReference type="CDD" id="cd00084">
    <property type="entry name" value="HMG-box_SF"/>
    <property type="match status" value="1"/>
</dbReference>
<feature type="compositionally biased region" description="Basic and acidic residues" evidence="4">
    <location>
        <begin position="547"/>
        <end position="572"/>
    </location>
</feature>
<feature type="compositionally biased region" description="Polar residues" evidence="4">
    <location>
        <begin position="396"/>
        <end position="408"/>
    </location>
</feature>
<dbReference type="SUPFAM" id="SSF117281">
    <property type="entry name" value="Kelch motif"/>
    <property type="match status" value="1"/>
</dbReference>
<sequence>MCSTAEATRRHQTSGTPYWYSPTSLNPQPPTCWGHTLSYAEGFLFAVGGNAKPTDSEGIAEGEIIRIDTSSWECARIKTQGPSPGNRDSHTTTVVGPKGRKQLLVFGGTDGDIKFNEIHVLDLRTKLWTVGRPDNSPPEREGHTATLMGNLIVVFGGNGSLNPEDQERSPAKLTNHLNDVHFFDTDTWEWKEIKVQGEPPWPRDSHAAAPLGDKLVIYGGDCYDNYLSDVHVLDMGRACWVKQKCVSEGSPGARAGHIMAPFGDGILLYGGVMIDGKNCCDCWLLRVGPNEELGLSDGEAHWEPLPVAGDLPCGRFAHGADSSKDALFVFGGLCDEQPMDDLHVLQFPREPPPEGRPQMSGSLPPASPVQSEEGHGNNKSPTAVNSCPGEEDEQGGDSSDAVTSSLDSPNREESRIRPAEDAHKDSEAGVDAQAEMPRTGSSPAQLSGPAPNAAPPPSSGVCIPRASHPREGKVTSYNMYCNAIREKMRRDMPEIRPREIERRIGQQWAHMSIAEKRPFEEAARMHNALAKRQATSSPHAGASGGAPKHERPPDQEPARYERPSDRHEEMLAKRAKFRGSMNAQDQQSFNSKLNPKPWSDFVPPRASDADARRFLRDVAGTGMAPPGAIPGAGIAPFFGGLRSSPYLMPNQPEGPPSHGHPYASAVDPGKQNAGSSHGGPTSVPHSPQPQMLGATVEGTVDGMFNAGYLATVRVGGNTFRAVLFSPILNVAASDGAAQISGLAQPQGAPGPNMFSAGFPGAGFYAGMRSHSREKQ</sequence>
<dbReference type="InterPro" id="IPR009071">
    <property type="entry name" value="HMG_box_dom"/>
</dbReference>
<dbReference type="SMART" id="SM00398">
    <property type="entry name" value="HMG"/>
    <property type="match status" value="1"/>
</dbReference>
<organism evidence="6">
    <name type="scientific">Tetraselmis sp. GSL018</name>
    <dbReference type="NCBI Taxonomy" id="582737"/>
    <lineage>
        <taxon>Eukaryota</taxon>
        <taxon>Viridiplantae</taxon>
        <taxon>Chlorophyta</taxon>
        <taxon>core chlorophytes</taxon>
        <taxon>Chlorodendrophyceae</taxon>
        <taxon>Chlorodendrales</taxon>
        <taxon>Chlorodendraceae</taxon>
        <taxon>Tetraselmis</taxon>
    </lineage>
</organism>
<name>A0A061S8A2_9CHLO</name>
<evidence type="ECO:0000256" key="2">
    <source>
        <dbReference type="ARBA" id="ARBA00022737"/>
    </source>
</evidence>
<feature type="domain" description="HMG box" evidence="5">
    <location>
        <begin position="470"/>
        <end position="538"/>
    </location>
</feature>
<dbReference type="Gene3D" id="1.10.30.10">
    <property type="entry name" value="High mobility group box domain"/>
    <property type="match status" value="1"/>
</dbReference>
<feature type="region of interest" description="Disordered" evidence="4">
    <location>
        <begin position="1"/>
        <end position="22"/>
    </location>
</feature>
<feature type="region of interest" description="Disordered" evidence="4">
    <location>
        <begin position="645"/>
        <end position="693"/>
    </location>
</feature>
<keyword evidence="2" id="KW-0677">Repeat</keyword>
<feature type="DNA-binding region" description="HMG box" evidence="3">
    <location>
        <begin position="470"/>
        <end position="538"/>
    </location>
</feature>
<keyword evidence="1" id="KW-0880">Kelch repeat</keyword>
<keyword evidence="3" id="KW-0238">DNA-binding</keyword>
<dbReference type="PANTHER" id="PTHR46093:SF3">
    <property type="entry name" value="ACYL-COA-BINDING DOMAIN-CONTAINING PROTEIN 4"/>
    <property type="match status" value="1"/>
</dbReference>
<accession>A0A061S8A2</accession>
<evidence type="ECO:0000256" key="1">
    <source>
        <dbReference type="ARBA" id="ARBA00022441"/>
    </source>
</evidence>
<evidence type="ECO:0000313" key="6">
    <source>
        <dbReference type="EMBL" id="JAC81412.1"/>
    </source>
</evidence>